<reference evidence="1" key="1">
    <citation type="submission" date="2022-05" db="EMBL/GenBank/DDBJ databases">
        <title>Comparative Genomics of Spacecraft Associated Microbes.</title>
        <authorList>
            <person name="Tran M.T."/>
            <person name="Wright A."/>
            <person name="Seuylemezian A."/>
            <person name="Eisen J."/>
            <person name="Coil D."/>
        </authorList>
    </citation>
    <scope>NUCLEOTIDE SEQUENCE</scope>
    <source>
        <strain evidence="1">214.1.1</strain>
    </source>
</reference>
<comment type="caution">
    <text evidence="1">The sequence shown here is derived from an EMBL/GenBank/DDBJ whole genome shotgun (WGS) entry which is preliminary data.</text>
</comment>
<protein>
    <submittedName>
        <fullName evidence="1">Uncharacterized protein</fullName>
    </submittedName>
</protein>
<sequence>MKRGREERREHIQMQQYKVIFSLVNGEKETAYFTENPISRVNDWLERNDCVWVRLEDMRLNLQHVVSIQVGKLAEANERPEEEEVVEWL</sequence>
<dbReference type="Proteomes" id="UP001139179">
    <property type="component" value="Unassembled WGS sequence"/>
</dbReference>
<organism evidence="1 2">
    <name type="scientific">Halalkalibacter oceani</name>
    <dbReference type="NCBI Taxonomy" id="1653776"/>
    <lineage>
        <taxon>Bacteria</taxon>
        <taxon>Bacillati</taxon>
        <taxon>Bacillota</taxon>
        <taxon>Bacilli</taxon>
        <taxon>Bacillales</taxon>
        <taxon>Bacillaceae</taxon>
        <taxon>Halalkalibacter</taxon>
    </lineage>
</organism>
<dbReference type="RefSeq" id="WP_251222086.1">
    <property type="nucleotide sequence ID" value="NZ_JAMBOL010000002.1"/>
</dbReference>
<evidence type="ECO:0000313" key="2">
    <source>
        <dbReference type="Proteomes" id="UP001139179"/>
    </source>
</evidence>
<keyword evidence="2" id="KW-1185">Reference proteome</keyword>
<name>A0A9X2DQ14_9BACI</name>
<accession>A0A9X2DQ14</accession>
<proteinExistence type="predicted"/>
<gene>
    <name evidence="1" type="ORF">M3202_04205</name>
</gene>
<dbReference type="EMBL" id="JAMBOL010000002">
    <property type="protein sequence ID" value="MCM3713277.1"/>
    <property type="molecule type" value="Genomic_DNA"/>
</dbReference>
<dbReference type="AlphaFoldDB" id="A0A9X2DQ14"/>
<evidence type="ECO:0000313" key="1">
    <source>
        <dbReference type="EMBL" id="MCM3713277.1"/>
    </source>
</evidence>